<gene>
    <name evidence="1" type="ordered locus">W5S_2720</name>
</gene>
<dbReference type="Proteomes" id="UP000008044">
    <property type="component" value="Chromosome"/>
</dbReference>
<organism evidence="1 2">
    <name type="scientific">Pectobacterium parmentieri</name>
    <dbReference type="NCBI Taxonomy" id="1905730"/>
    <lineage>
        <taxon>Bacteria</taxon>
        <taxon>Pseudomonadati</taxon>
        <taxon>Pseudomonadota</taxon>
        <taxon>Gammaproteobacteria</taxon>
        <taxon>Enterobacterales</taxon>
        <taxon>Pectobacteriaceae</taxon>
        <taxon>Pectobacterium</taxon>
    </lineage>
</organism>
<evidence type="ECO:0000313" key="2">
    <source>
        <dbReference type="Proteomes" id="UP000008044"/>
    </source>
</evidence>
<dbReference type="PATRIC" id="fig|1166016.3.peg.2760"/>
<accession>A0A0H3I6G9</accession>
<dbReference type="EMBL" id="CP003415">
    <property type="protein sequence ID" value="AFI90805.1"/>
    <property type="molecule type" value="Genomic_DNA"/>
</dbReference>
<proteinExistence type="predicted"/>
<sequence>MNSIRKYKIPSLKLSMVALSVLASTYVMAAESIPNNF</sequence>
<dbReference type="HOGENOM" id="CLU_3346979_0_0_6"/>
<name>A0A0H3I6G9_PECPM</name>
<dbReference type="AlphaFoldDB" id="A0A0H3I6G9"/>
<dbReference type="STRING" id="1905730.W5S_2720"/>
<evidence type="ECO:0000313" key="1">
    <source>
        <dbReference type="EMBL" id="AFI90805.1"/>
    </source>
</evidence>
<dbReference type="KEGG" id="pec:W5S_2720"/>
<reference evidence="1 2" key="1">
    <citation type="journal article" date="2012" name="J. Bacteriol.">
        <title>Genome sequence of Pectobacterium sp. strain SCC3193.</title>
        <authorList>
            <person name="Koskinen J.P."/>
            <person name="Laine P."/>
            <person name="Niemi O."/>
            <person name="Nykyri J."/>
            <person name="Harjunpaa H."/>
            <person name="Auvinen P."/>
            <person name="Paulin L."/>
            <person name="Pirhonen M."/>
            <person name="Palva T."/>
            <person name="Holm L."/>
        </authorList>
    </citation>
    <scope>NUCLEOTIDE SEQUENCE [LARGE SCALE GENOMIC DNA]</scope>
    <source>
        <strain evidence="1 2">SCC3193</strain>
    </source>
</reference>
<protein>
    <submittedName>
        <fullName evidence="1">Uncharacterized protein</fullName>
    </submittedName>
</protein>